<dbReference type="SUPFAM" id="SSF53850">
    <property type="entry name" value="Periplasmic binding protein-like II"/>
    <property type="match status" value="1"/>
</dbReference>
<dbReference type="InterPro" id="IPR036390">
    <property type="entry name" value="WH_DNA-bd_sf"/>
</dbReference>
<keyword evidence="2" id="KW-0805">Transcription regulation</keyword>
<dbReference type="SUPFAM" id="SSF46785">
    <property type="entry name" value="Winged helix' DNA-binding domain"/>
    <property type="match status" value="1"/>
</dbReference>
<gene>
    <name evidence="6" type="primary">nodD2_14</name>
    <name evidence="6" type="ORF">PIGHUM_03971</name>
</gene>
<evidence type="ECO:0000259" key="5">
    <source>
        <dbReference type="PROSITE" id="PS50931"/>
    </source>
</evidence>
<dbReference type="InterPro" id="IPR036388">
    <property type="entry name" value="WH-like_DNA-bd_sf"/>
</dbReference>
<feature type="domain" description="HTH lysR-type" evidence="5">
    <location>
        <begin position="8"/>
        <end position="65"/>
    </location>
</feature>
<evidence type="ECO:0000256" key="4">
    <source>
        <dbReference type="ARBA" id="ARBA00023163"/>
    </source>
</evidence>
<protein>
    <submittedName>
        <fullName evidence="6">Nodulation protein D 2</fullName>
    </submittedName>
</protein>
<dbReference type="PANTHER" id="PTHR30118:SF15">
    <property type="entry name" value="TRANSCRIPTIONAL REGULATORY PROTEIN"/>
    <property type="match status" value="1"/>
</dbReference>
<comment type="similarity">
    <text evidence="1">Belongs to the LysR transcriptional regulatory family.</text>
</comment>
<evidence type="ECO:0000313" key="7">
    <source>
        <dbReference type="Proteomes" id="UP000277294"/>
    </source>
</evidence>
<dbReference type="AlphaFoldDB" id="A0A3P4B8C6"/>
<dbReference type="Gene3D" id="3.40.190.10">
    <property type="entry name" value="Periplasmic binding protein-like II"/>
    <property type="match status" value="2"/>
</dbReference>
<evidence type="ECO:0000256" key="2">
    <source>
        <dbReference type="ARBA" id="ARBA00023015"/>
    </source>
</evidence>
<dbReference type="InterPro" id="IPR005119">
    <property type="entry name" value="LysR_subst-bd"/>
</dbReference>
<dbReference type="InterPro" id="IPR000847">
    <property type="entry name" value="LysR_HTH_N"/>
</dbReference>
<dbReference type="InterPro" id="IPR050389">
    <property type="entry name" value="LysR-type_TF"/>
</dbReference>
<reference evidence="6 7" key="1">
    <citation type="submission" date="2018-10" db="EMBL/GenBank/DDBJ databases">
        <authorList>
            <person name="Criscuolo A."/>
        </authorList>
    </citation>
    <scope>NUCLEOTIDE SEQUENCE [LARGE SCALE GENOMIC DNA]</scope>
    <source>
        <strain evidence="6">DnA1</strain>
    </source>
</reference>
<dbReference type="GO" id="GO:0003700">
    <property type="term" value="F:DNA-binding transcription factor activity"/>
    <property type="evidence" value="ECO:0007669"/>
    <property type="project" value="InterPro"/>
</dbReference>
<name>A0A3P4B8C6_9BURK</name>
<evidence type="ECO:0000256" key="1">
    <source>
        <dbReference type="ARBA" id="ARBA00009437"/>
    </source>
</evidence>
<dbReference type="OrthoDB" id="8583877at2"/>
<dbReference type="GO" id="GO:0003677">
    <property type="term" value="F:DNA binding"/>
    <property type="evidence" value="ECO:0007669"/>
    <property type="project" value="UniProtKB-KW"/>
</dbReference>
<keyword evidence="3" id="KW-0238">DNA-binding</keyword>
<dbReference type="Proteomes" id="UP000277294">
    <property type="component" value="Unassembled WGS sequence"/>
</dbReference>
<dbReference type="Gene3D" id="1.10.10.10">
    <property type="entry name" value="Winged helix-like DNA-binding domain superfamily/Winged helix DNA-binding domain"/>
    <property type="match status" value="1"/>
</dbReference>
<dbReference type="EMBL" id="UWPJ01000031">
    <property type="protein sequence ID" value="VCU71880.1"/>
    <property type="molecule type" value="Genomic_DNA"/>
</dbReference>
<dbReference type="Pfam" id="PF00126">
    <property type="entry name" value="HTH_1"/>
    <property type="match status" value="1"/>
</dbReference>
<dbReference type="RefSeq" id="WP_124081475.1">
    <property type="nucleotide sequence ID" value="NZ_UWPJ01000031.1"/>
</dbReference>
<evidence type="ECO:0000313" key="6">
    <source>
        <dbReference type="EMBL" id="VCU71880.1"/>
    </source>
</evidence>
<dbReference type="PROSITE" id="PS50931">
    <property type="entry name" value="HTH_LYSR"/>
    <property type="match status" value="1"/>
</dbReference>
<accession>A0A3P4B8C6</accession>
<dbReference type="CDD" id="cd08459">
    <property type="entry name" value="PBP2_DntR_NahR_LinR_like"/>
    <property type="match status" value="1"/>
</dbReference>
<dbReference type="PANTHER" id="PTHR30118">
    <property type="entry name" value="HTH-TYPE TRANSCRIPTIONAL REGULATOR LEUO-RELATED"/>
    <property type="match status" value="1"/>
</dbReference>
<keyword evidence="7" id="KW-1185">Reference proteome</keyword>
<evidence type="ECO:0000256" key="3">
    <source>
        <dbReference type="ARBA" id="ARBA00023125"/>
    </source>
</evidence>
<keyword evidence="4" id="KW-0804">Transcription</keyword>
<organism evidence="6 7">
    <name type="scientific">Pigmentiphaga humi</name>
    <dbReference type="NCBI Taxonomy" id="2478468"/>
    <lineage>
        <taxon>Bacteria</taxon>
        <taxon>Pseudomonadati</taxon>
        <taxon>Pseudomonadota</taxon>
        <taxon>Betaproteobacteria</taxon>
        <taxon>Burkholderiales</taxon>
        <taxon>Alcaligenaceae</taxon>
        <taxon>Pigmentiphaga</taxon>
    </lineage>
</organism>
<sequence>MKAGVESIDLNLLIVFKHIFECRSVSKAADRLGRSQSVMSYDLAKLRRHFGDPLFTKTASGMQPTKLAAELAGPIADALGILESRVVGRERFDPATSTRVFNLQMSDIAELNFLPRLIDVFAREAPGIRIKTLDVGRNEAEGALMAGAIDLLIGYFPSLRAAGIYQQRLFEHSYACIARRGHPRVGNRIGLKALATEQHVVVKPEGRSVDAVDEALRQHGLSRSALIVTPHYMAVPFIVGGSDLISIVPVSMAEAFERGAGDIRRVALPFPSPRYLVRQHWHERSHDDAGCRWLRATIAAVFGSARSGAKPVLST</sequence>
<proteinExistence type="inferred from homology"/>
<dbReference type="Pfam" id="PF03466">
    <property type="entry name" value="LysR_substrate"/>
    <property type="match status" value="1"/>
</dbReference>